<feature type="region of interest" description="Disordered" evidence="1">
    <location>
        <begin position="260"/>
        <end position="298"/>
    </location>
</feature>
<dbReference type="EMBL" id="CAJNOQ010002625">
    <property type="protein sequence ID" value="CAF0969424.1"/>
    <property type="molecule type" value="Genomic_DNA"/>
</dbReference>
<sequence>MKMIKSFVDTQAQMISNIVDEKPIVQQQERAELRHRLRDTQAFDYNSRLGRFAWTQINENCPLPIIFRGVNSSKEEYLCVQMLRQKIFSYYPQQIFDYCVQHYPIRFYSITPHEAELLNKINSWHSNAAFGNQLYTTTDQITQLSSFKIFYDLLRTTVLTSNQPIRPQPTSTPVPRIPVAPLSTKPSTFFGYWASSSLPSLHQRQQSKHNRLIAPKTHRSQTQMSDDQHIKRPSVIFLTKNQKNMEKKGATLILPTTVHQVSKSGENQPSSKSIITSHNAVTKRPPLSRPLSSSSSTNSGFHRYISFHGEQMLCYYTSQSGSNTPIKSCRCLALQDIIRLFFPKSNIERLIQLCRLKDITRYKPEKTTDVDSCLRLVNIEDLQKHWSFLTKELGGATQNKTEHSIMCLDPSKTSSASGLLTSNKIIINNPPVKTNTVPLKDTCRNNLSSKSSTINEIQNYSHDLNTTPSALINPTAEEIVLSIDKQSVTTMEEGEIQIPLENNNEIETSSLPEKNEILKTNDPVLSSQIPEISLQPLNIEDRPEPVIENTELPPSSNKIQEDELDLEDLSKDNVCPPMNDIVSSTNSIIEQEPSTIEDSLVLSRHSSTLPLEELTAIQPLLDVPLVPDQIITLAQNKLVPSDVQPEISDSATEQSSPSVVNLSSHIDVPVVQDVSSSRADNPQMEVFEEFIVPAQTVEQHVESDEIMRTATIDFREVQNLEPKLTSATFNDENEVKSTPKRKLSASSGELSTDSNNNKTHSQSSKQEPENDIRLRGKRARKTKTSEDASAFNNKKMPCPLTATKIKPIITSRTLRKRTYTKNMCKSTVAKPIKQYPLRDKCPKSNHNVPNWTKQFHIKSCTVVLDHFDPMAYDL</sequence>
<protein>
    <submittedName>
        <fullName evidence="2">Uncharacterized protein</fullName>
    </submittedName>
</protein>
<feature type="region of interest" description="Disordered" evidence="1">
    <location>
        <begin position="725"/>
        <end position="795"/>
    </location>
</feature>
<organism evidence="2 4">
    <name type="scientific">Didymodactylos carnosus</name>
    <dbReference type="NCBI Taxonomy" id="1234261"/>
    <lineage>
        <taxon>Eukaryota</taxon>
        <taxon>Metazoa</taxon>
        <taxon>Spiralia</taxon>
        <taxon>Gnathifera</taxon>
        <taxon>Rotifera</taxon>
        <taxon>Eurotatoria</taxon>
        <taxon>Bdelloidea</taxon>
        <taxon>Philodinida</taxon>
        <taxon>Philodinidae</taxon>
        <taxon>Didymodactylos</taxon>
    </lineage>
</organism>
<dbReference type="OrthoDB" id="10050738at2759"/>
<dbReference type="EMBL" id="CAJOBC010002625">
    <property type="protein sequence ID" value="CAF3742619.1"/>
    <property type="molecule type" value="Genomic_DNA"/>
</dbReference>
<gene>
    <name evidence="2" type="ORF">GPM918_LOCUS12154</name>
    <name evidence="3" type="ORF">SRO942_LOCUS12155</name>
</gene>
<dbReference type="AlphaFoldDB" id="A0A814EAH4"/>
<evidence type="ECO:0000313" key="4">
    <source>
        <dbReference type="Proteomes" id="UP000663829"/>
    </source>
</evidence>
<name>A0A814EAH4_9BILA</name>
<proteinExistence type="predicted"/>
<feature type="compositionally biased region" description="Polar residues" evidence="1">
    <location>
        <begin position="744"/>
        <end position="765"/>
    </location>
</feature>
<dbReference type="Proteomes" id="UP000663829">
    <property type="component" value="Unassembled WGS sequence"/>
</dbReference>
<evidence type="ECO:0000256" key="1">
    <source>
        <dbReference type="SAM" id="MobiDB-lite"/>
    </source>
</evidence>
<keyword evidence="4" id="KW-1185">Reference proteome</keyword>
<reference evidence="2" key="1">
    <citation type="submission" date="2021-02" db="EMBL/GenBank/DDBJ databases">
        <authorList>
            <person name="Nowell W R."/>
        </authorList>
    </citation>
    <scope>NUCLEOTIDE SEQUENCE</scope>
</reference>
<dbReference type="Proteomes" id="UP000681722">
    <property type="component" value="Unassembled WGS sequence"/>
</dbReference>
<evidence type="ECO:0000313" key="2">
    <source>
        <dbReference type="EMBL" id="CAF0969424.1"/>
    </source>
</evidence>
<accession>A0A814EAH4</accession>
<evidence type="ECO:0000313" key="3">
    <source>
        <dbReference type="EMBL" id="CAF3742619.1"/>
    </source>
</evidence>
<feature type="compositionally biased region" description="Polar residues" evidence="1">
    <location>
        <begin position="260"/>
        <end position="280"/>
    </location>
</feature>
<comment type="caution">
    <text evidence="2">The sequence shown here is derived from an EMBL/GenBank/DDBJ whole genome shotgun (WGS) entry which is preliminary data.</text>
</comment>